<evidence type="ECO:0000313" key="5">
    <source>
        <dbReference type="EMBL" id="KKF94528.1"/>
    </source>
</evidence>
<evidence type="ECO:0000256" key="4">
    <source>
        <dbReference type="SAM" id="MobiDB-lite"/>
    </source>
</evidence>
<feature type="compositionally biased region" description="Polar residues" evidence="4">
    <location>
        <begin position="28"/>
        <end position="41"/>
    </location>
</feature>
<dbReference type="Proteomes" id="UP000034841">
    <property type="component" value="Unassembled WGS sequence"/>
</dbReference>
<feature type="compositionally biased region" description="Acidic residues" evidence="4">
    <location>
        <begin position="44"/>
        <end position="54"/>
    </location>
</feature>
<proteinExistence type="predicted"/>
<name>A0A0F8BPT4_CERFI</name>
<protein>
    <submittedName>
        <fullName evidence="5">Dynactin subunit 2</fullName>
    </submittedName>
</protein>
<dbReference type="PANTHER" id="PTHR15346">
    <property type="entry name" value="DYNACTIN SUBUNIT"/>
    <property type="match status" value="1"/>
</dbReference>
<feature type="region of interest" description="Disordered" evidence="4">
    <location>
        <begin position="300"/>
        <end position="326"/>
    </location>
</feature>
<evidence type="ECO:0000313" key="6">
    <source>
        <dbReference type="Proteomes" id="UP000034841"/>
    </source>
</evidence>
<sequence>MALGNRKYAALPDLDSAPDIYETPGLTDDNSTVPGSTLRTQSELDFDEELDDNEGGISRSRLRINEARSRFNPANIDASTVDFSDRVDTKRKSYKTSSRRRRILSDNTEEYGDFSDEEDDESLERKIARLTREVEEAKEQYGKRQLEQQANSEQQLEGKQEALESLGKILEDISRPYGNQVTPHIPRHLTTAPAEQSEETEALETTKQDATYTITYNPAYEQTHALAKVAEFDARLLALEKSLGSNSTLGLELDSNGMPRAILPTLDILQKQVSTLSQASTATLDSISRRVRILTQEADQLTKSRKEAKEAQEALDGAKEGDGSCDQESKINALYGTLPTIENLAPLLPSILDRLRSLRTIHSDAASASDILSRVEKQQTEMALELKQWREGLTKIETAIQEGSTTMQGNTKVMEEWVKDLEARVAKFES</sequence>
<feature type="coiled-coil region" evidence="3">
    <location>
        <begin position="120"/>
        <end position="147"/>
    </location>
</feature>
<organism evidence="5 6">
    <name type="scientific">Ceratocystis fimbriata f. sp. platani</name>
    <dbReference type="NCBI Taxonomy" id="88771"/>
    <lineage>
        <taxon>Eukaryota</taxon>
        <taxon>Fungi</taxon>
        <taxon>Dikarya</taxon>
        <taxon>Ascomycota</taxon>
        <taxon>Pezizomycotina</taxon>
        <taxon>Sordariomycetes</taxon>
        <taxon>Hypocreomycetidae</taxon>
        <taxon>Microascales</taxon>
        <taxon>Ceratocystidaceae</taxon>
        <taxon>Ceratocystis</taxon>
    </lineage>
</organism>
<keyword evidence="2" id="KW-0963">Cytoplasm</keyword>
<dbReference type="InterPro" id="IPR028133">
    <property type="entry name" value="Dynamitin"/>
</dbReference>
<dbReference type="Pfam" id="PF04912">
    <property type="entry name" value="Dynamitin"/>
    <property type="match status" value="1"/>
</dbReference>
<gene>
    <name evidence="5" type="primary">dctn2</name>
    <name evidence="5" type="ORF">CFO_g3107</name>
</gene>
<dbReference type="AlphaFoldDB" id="A0A0F8BPT4"/>
<evidence type="ECO:0000256" key="1">
    <source>
        <dbReference type="ARBA" id="ARBA00004496"/>
    </source>
</evidence>
<evidence type="ECO:0000256" key="2">
    <source>
        <dbReference type="ARBA" id="ARBA00022490"/>
    </source>
</evidence>
<dbReference type="OrthoDB" id="4977at2759"/>
<dbReference type="EMBL" id="LBBL01000152">
    <property type="protein sequence ID" value="KKF94528.1"/>
    <property type="molecule type" value="Genomic_DNA"/>
</dbReference>
<comment type="caution">
    <text evidence="5">The sequence shown here is derived from an EMBL/GenBank/DDBJ whole genome shotgun (WGS) entry which is preliminary data.</text>
</comment>
<keyword evidence="3" id="KW-0175">Coiled coil</keyword>
<evidence type="ECO:0000256" key="3">
    <source>
        <dbReference type="SAM" id="Coils"/>
    </source>
</evidence>
<reference evidence="5 6" key="1">
    <citation type="submission" date="2015-04" db="EMBL/GenBank/DDBJ databases">
        <title>Genome sequence of Ceratocystis platani, a major pathogen of plane trees.</title>
        <authorList>
            <person name="Belbahri L."/>
        </authorList>
    </citation>
    <scope>NUCLEOTIDE SEQUENCE [LARGE SCALE GENOMIC DNA]</scope>
    <source>
        <strain evidence="5 6">CFO</strain>
    </source>
</reference>
<keyword evidence="6" id="KW-1185">Reference proteome</keyword>
<feature type="region of interest" description="Disordered" evidence="4">
    <location>
        <begin position="1"/>
        <end position="59"/>
    </location>
</feature>
<feature type="compositionally biased region" description="Basic and acidic residues" evidence="4">
    <location>
        <begin position="300"/>
        <end position="322"/>
    </location>
</feature>
<dbReference type="GO" id="GO:0007017">
    <property type="term" value="P:microtubule-based process"/>
    <property type="evidence" value="ECO:0007669"/>
    <property type="project" value="InterPro"/>
</dbReference>
<comment type="subcellular location">
    <subcellularLocation>
        <location evidence="1">Cytoplasm</location>
    </subcellularLocation>
</comment>
<accession>A0A0F8BPT4</accession>
<dbReference type="GO" id="GO:0005869">
    <property type="term" value="C:dynactin complex"/>
    <property type="evidence" value="ECO:0007669"/>
    <property type="project" value="InterPro"/>
</dbReference>
<dbReference type="GO" id="GO:0005737">
    <property type="term" value="C:cytoplasm"/>
    <property type="evidence" value="ECO:0007669"/>
    <property type="project" value="UniProtKB-SubCell"/>
</dbReference>